<proteinExistence type="predicted"/>
<accession>A0A231N3F6</accession>
<name>A0A231N3F6_9GAMM</name>
<dbReference type="Proteomes" id="UP000217763">
    <property type="component" value="Chromosome"/>
</dbReference>
<evidence type="ECO:0000313" key="2">
    <source>
        <dbReference type="Proteomes" id="UP000217763"/>
    </source>
</evidence>
<gene>
    <name evidence="1" type="ORF">AN401_06645</name>
</gene>
<organism evidence="1 2">
    <name type="scientific">Zobellella denitrificans</name>
    <dbReference type="NCBI Taxonomy" id="347534"/>
    <lineage>
        <taxon>Bacteria</taxon>
        <taxon>Pseudomonadati</taxon>
        <taxon>Pseudomonadota</taxon>
        <taxon>Gammaproteobacteria</taxon>
        <taxon>Aeromonadales</taxon>
        <taxon>Aeromonadaceae</taxon>
        <taxon>Zobellella</taxon>
    </lineage>
</organism>
<reference evidence="2" key="1">
    <citation type="submission" date="2015-09" db="EMBL/GenBank/DDBJ databases">
        <authorList>
            <person name="Shao Z."/>
            <person name="Wang L."/>
        </authorList>
    </citation>
    <scope>NUCLEOTIDE SEQUENCE [LARGE SCALE GENOMIC DNA]</scope>
    <source>
        <strain evidence="2">F13-1</strain>
    </source>
</reference>
<protein>
    <submittedName>
        <fullName evidence="1">Uncharacterized protein</fullName>
    </submittedName>
</protein>
<keyword evidence="2" id="KW-1185">Reference proteome</keyword>
<dbReference type="KEGG" id="zdf:AN401_06645"/>
<evidence type="ECO:0000313" key="1">
    <source>
        <dbReference type="EMBL" id="ATG73575.1"/>
    </source>
</evidence>
<dbReference type="EMBL" id="CP012621">
    <property type="protein sequence ID" value="ATG73575.1"/>
    <property type="molecule type" value="Genomic_DNA"/>
</dbReference>
<sequence>MFFLQLKVVSSACADAQWSASRRPAFFDVTGLLEFMFHDHHYKQWRGRNAKSVMMESHHPGLYWAHVGIWSEKT</sequence>
<dbReference type="AlphaFoldDB" id="A0A231N3F6"/>